<gene>
    <name evidence="2" type="ORF">S12H4_05044</name>
</gene>
<dbReference type="EMBL" id="BARW01001629">
    <property type="protein sequence ID" value="GAI61844.1"/>
    <property type="molecule type" value="Genomic_DNA"/>
</dbReference>
<keyword evidence="1" id="KW-0472">Membrane</keyword>
<keyword evidence="1" id="KW-1133">Transmembrane helix</keyword>
<reference evidence="2" key="1">
    <citation type="journal article" date="2014" name="Front. Microbiol.">
        <title>High frequency of phylogenetically diverse reductive dehalogenase-homologous genes in deep subseafloor sedimentary metagenomes.</title>
        <authorList>
            <person name="Kawai M."/>
            <person name="Futagami T."/>
            <person name="Toyoda A."/>
            <person name="Takaki Y."/>
            <person name="Nishi S."/>
            <person name="Hori S."/>
            <person name="Arai W."/>
            <person name="Tsubouchi T."/>
            <person name="Morono Y."/>
            <person name="Uchiyama I."/>
            <person name="Ito T."/>
            <person name="Fujiyama A."/>
            <person name="Inagaki F."/>
            <person name="Takami H."/>
        </authorList>
    </citation>
    <scope>NUCLEOTIDE SEQUENCE</scope>
    <source>
        <strain evidence="2">Expedition CK06-06</strain>
    </source>
</reference>
<dbReference type="AlphaFoldDB" id="X1S214"/>
<evidence type="ECO:0000256" key="1">
    <source>
        <dbReference type="SAM" id="Phobius"/>
    </source>
</evidence>
<sequence length="91" mass="10249">MEKKKIITLIVLSTVGIIAIGIIGWAPWITEVQAYNLVMEKLGGPDELYYYLGEMVPLKDIPKTFVKLPFISLVYFPGEAVYVVTFINLVI</sequence>
<comment type="caution">
    <text evidence="2">The sequence shown here is derived from an EMBL/GenBank/DDBJ whole genome shotgun (WGS) entry which is preliminary data.</text>
</comment>
<feature type="transmembrane region" description="Helical" evidence="1">
    <location>
        <begin position="7"/>
        <end position="29"/>
    </location>
</feature>
<name>X1S214_9ZZZZ</name>
<accession>X1S214</accession>
<evidence type="ECO:0000313" key="2">
    <source>
        <dbReference type="EMBL" id="GAI61844.1"/>
    </source>
</evidence>
<keyword evidence="1" id="KW-0812">Transmembrane</keyword>
<protein>
    <submittedName>
        <fullName evidence="2">Uncharacterized protein</fullName>
    </submittedName>
</protein>
<proteinExistence type="predicted"/>
<feature type="transmembrane region" description="Helical" evidence="1">
    <location>
        <begin position="68"/>
        <end position="90"/>
    </location>
</feature>
<organism evidence="2">
    <name type="scientific">marine sediment metagenome</name>
    <dbReference type="NCBI Taxonomy" id="412755"/>
    <lineage>
        <taxon>unclassified sequences</taxon>
        <taxon>metagenomes</taxon>
        <taxon>ecological metagenomes</taxon>
    </lineage>
</organism>